<feature type="compositionally biased region" description="Acidic residues" evidence="1">
    <location>
        <begin position="7"/>
        <end position="46"/>
    </location>
</feature>
<gene>
    <name evidence="2" type="ORF">UY39_C0066G0003</name>
</gene>
<name>A0A0G1VFQ1_9BACT</name>
<dbReference type="AlphaFoldDB" id="A0A0G1VFQ1"/>
<dbReference type="Proteomes" id="UP000034589">
    <property type="component" value="Unassembled WGS sequence"/>
</dbReference>
<evidence type="ECO:0000256" key="1">
    <source>
        <dbReference type="SAM" id="MobiDB-lite"/>
    </source>
</evidence>
<proteinExistence type="predicted"/>
<sequence length="46" mass="5249">MAYQNDYDTESDLLEFSADDVEEDGEEVEGGDTPETDTEEEGEKWE</sequence>
<evidence type="ECO:0000313" key="2">
    <source>
        <dbReference type="EMBL" id="KKW05291.1"/>
    </source>
</evidence>
<reference evidence="2 3" key="1">
    <citation type="journal article" date="2015" name="Nature">
        <title>rRNA introns, odd ribosomes, and small enigmatic genomes across a large radiation of phyla.</title>
        <authorList>
            <person name="Brown C.T."/>
            <person name="Hug L.A."/>
            <person name="Thomas B.C."/>
            <person name="Sharon I."/>
            <person name="Castelle C.J."/>
            <person name="Singh A."/>
            <person name="Wilkins M.J."/>
            <person name="Williams K.H."/>
            <person name="Banfield J.F."/>
        </authorList>
    </citation>
    <scope>NUCLEOTIDE SEQUENCE [LARGE SCALE GENOMIC DNA]</scope>
</reference>
<accession>A0A0G1VFQ1</accession>
<protein>
    <submittedName>
        <fullName evidence="2">Uncharacterized protein</fullName>
    </submittedName>
</protein>
<dbReference type="EMBL" id="LCPV01000066">
    <property type="protein sequence ID" value="KKW05291.1"/>
    <property type="molecule type" value="Genomic_DNA"/>
</dbReference>
<feature type="region of interest" description="Disordered" evidence="1">
    <location>
        <begin position="1"/>
        <end position="46"/>
    </location>
</feature>
<evidence type="ECO:0000313" key="3">
    <source>
        <dbReference type="Proteomes" id="UP000034589"/>
    </source>
</evidence>
<comment type="caution">
    <text evidence="2">The sequence shown here is derived from an EMBL/GenBank/DDBJ whole genome shotgun (WGS) entry which is preliminary data.</text>
</comment>
<organism evidence="2 3">
    <name type="scientific">Candidatus Kaiserbacteria bacterium GW2011_GWC2_49_12</name>
    <dbReference type="NCBI Taxonomy" id="1618675"/>
    <lineage>
        <taxon>Bacteria</taxon>
        <taxon>Candidatus Kaiseribacteriota</taxon>
    </lineage>
</organism>